<dbReference type="InterPro" id="IPR036250">
    <property type="entry name" value="AcylCo_DH-like_C"/>
</dbReference>
<dbReference type="EMBL" id="JACXBF010000010">
    <property type="protein sequence ID" value="MBD2798899.1"/>
    <property type="molecule type" value="Genomic_DNA"/>
</dbReference>
<proteinExistence type="predicted"/>
<dbReference type="InterPro" id="IPR046373">
    <property type="entry name" value="Acyl-CoA_Oxase/DH_mid-dom_sf"/>
</dbReference>
<dbReference type="InterPro" id="IPR037069">
    <property type="entry name" value="AcylCoA_DH/ox_N_sf"/>
</dbReference>
<dbReference type="Gene3D" id="2.40.110.10">
    <property type="entry name" value="Butyryl-CoA Dehydrogenase, subunit A, domain 2"/>
    <property type="match status" value="1"/>
</dbReference>
<dbReference type="PANTHER" id="PTHR43884">
    <property type="entry name" value="ACYL-COA DEHYDROGENASE"/>
    <property type="match status" value="1"/>
</dbReference>
<keyword evidence="1" id="KW-0560">Oxidoreductase</keyword>
<dbReference type="Gene3D" id="1.20.140.10">
    <property type="entry name" value="Butyryl-CoA Dehydrogenase, subunit A, domain 3"/>
    <property type="match status" value="1"/>
</dbReference>
<gene>
    <name evidence="3" type="ORF">ID854_00070</name>
</gene>
<dbReference type="AlphaFoldDB" id="A0AAW3YPG1"/>
<sequence length="399" mass="44250">MESTDFSSNNNEIIPNNAEDIINKAKNIIPILKENSEKIENNRRLTSNVIDLLRNTGVFRAAMPKEWGGPELTSIQQTQLIEILATGDISAAWCSMIGMDSGIYSGFLPPDISRSLYPNLDIANSGWIHPQGRADRVDGGYIVSGNWRFGSGITHCDVLICGVLVYCNGVLEKDPITGEEKHWRIMVAKPEQFNIIDTWNTTGLAGSGSLDYSVEGLFVPEKHSFSFSQPYRPGPLYNSPDTILRKMAGVPLGMARSCLDYVREQVKNRIDRATNTPWIADFRVQSAIARAEMELAAARASVYTSLEKQWQNILEGSTESASDDRITTALARYNAFQTARNIVQSMYNLLGGSSVYRKSPLDRWLRDAQTMCQHAVAQDSILQLAGNVLVGGKSKNIFF</sequence>
<dbReference type="PIRSF" id="PIRSF016578">
    <property type="entry name" value="HsaA"/>
    <property type="match status" value="1"/>
</dbReference>
<comment type="caution">
    <text evidence="3">The sequence shown here is derived from an EMBL/GenBank/DDBJ whole genome shotgun (WGS) entry which is preliminary data.</text>
</comment>
<name>A0AAW3YPG1_9GAMM</name>
<dbReference type="InterPro" id="IPR009100">
    <property type="entry name" value="AcylCoA_DH/oxidase_NM_dom_sf"/>
</dbReference>
<dbReference type="SUPFAM" id="SSF56645">
    <property type="entry name" value="Acyl-CoA dehydrogenase NM domain-like"/>
    <property type="match status" value="1"/>
</dbReference>
<protein>
    <submittedName>
        <fullName evidence="3">Acyl-CoA dehydrogenase</fullName>
    </submittedName>
</protein>
<dbReference type="GO" id="GO:0050660">
    <property type="term" value="F:flavin adenine dinucleotide binding"/>
    <property type="evidence" value="ECO:0007669"/>
    <property type="project" value="InterPro"/>
</dbReference>
<dbReference type="PANTHER" id="PTHR43884:SF12">
    <property type="entry name" value="ISOVALERYL-COA DEHYDROGENASE, MITOCHONDRIAL-RELATED"/>
    <property type="match status" value="1"/>
</dbReference>
<dbReference type="RefSeq" id="WP_051462430.1">
    <property type="nucleotide sequence ID" value="NZ_JACXBF010000010.1"/>
</dbReference>
<reference evidence="3" key="1">
    <citation type="submission" date="2020-09" db="EMBL/GenBank/DDBJ databases">
        <authorList>
            <person name="Palma L."/>
            <person name="Caballero P."/>
            <person name="Berry C."/>
            <person name="Del Valle E."/>
        </authorList>
    </citation>
    <scope>NUCLEOTIDE SEQUENCE</scope>
    <source>
        <strain evidence="3">M</strain>
    </source>
</reference>
<evidence type="ECO:0000259" key="2">
    <source>
        <dbReference type="Pfam" id="PF08028"/>
    </source>
</evidence>
<dbReference type="GO" id="GO:0003995">
    <property type="term" value="F:acyl-CoA dehydrogenase activity"/>
    <property type="evidence" value="ECO:0007669"/>
    <property type="project" value="TreeGrafter"/>
</dbReference>
<dbReference type="Gene3D" id="1.10.540.10">
    <property type="entry name" value="Acyl-CoA dehydrogenase/oxidase, N-terminal domain"/>
    <property type="match status" value="1"/>
</dbReference>
<organism evidence="3">
    <name type="scientific">Xenorhabdus szentirmaii</name>
    <dbReference type="NCBI Taxonomy" id="290112"/>
    <lineage>
        <taxon>Bacteria</taxon>
        <taxon>Pseudomonadati</taxon>
        <taxon>Pseudomonadota</taxon>
        <taxon>Gammaproteobacteria</taxon>
        <taxon>Enterobacterales</taxon>
        <taxon>Morganellaceae</taxon>
        <taxon>Xenorhabdus</taxon>
    </lineage>
</organism>
<accession>A0AAW3YPG1</accession>
<dbReference type="SUPFAM" id="SSF47203">
    <property type="entry name" value="Acyl-CoA dehydrogenase C-terminal domain-like"/>
    <property type="match status" value="1"/>
</dbReference>
<reference evidence="3" key="2">
    <citation type="journal article" date="2024" name="Toxins">
        <title>Genome Sequence Analysis of Native Xenorhabdus Strains Isolated from Entomopathogenic Nematodes in Argentina.</title>
        <authorList>
            <person name="Palma L."/>
            <person name="Frizzo L."/>
            <person name="Kaiser S."/>
            <person name="Berry C."/>
            <person name="Caballero P."/>
            <person name="Bode H.B."/>
            <person name="Del Valle E.E."/>
        </authorList>
    </citation>
    <scope>NUCLEOTIDE SEQUENCE</scope>
    <source>
        <strain evidence="3">M</strain>
    </source>
</reference>
<evidence type="ECO:0000256" key="1">
    <source>
        <dbReference type="ARBA" id="ARBA00023002"/>
    </source>
</evidence>
<dbReference type="Proteomes" id="UP001193920">
    <property type="component" value="Unassembled WGS sequence"/>
</dbReference>
<evidence type="ECO:0000313" key="3">
    <source>
        <dbReference type="EMBL" id="MBD2798899.1"/>
    </source>
</evidence>
<feature type="domain" description="Acyl-CoA dehydrogenase C-terminal" evidence="2">
    <location>
        <begin position="248"/>
        <end position="378"/>
    </location>
</feature>
<dbReference type="InterPro" id="IPR013107">
    <property type="entry name" value="Acyl-CoA_DH_C"/>
</dbReference>
<dbReference type="Pfam" id="PF08028">
    <property type="entry name" value="Acyl-CoA_dh_2"/>
    <property type="match status" value="1"/>
</dbReference>